<dbReference type="GeneID" id="20348790"/>
<evidence type="ECO:0000256" key="1">
    <source>
        <dbReference type="SAM" id="Coils"/>
    </source>
</evidence>
<feature type="region of interest" description="Disordered" evidence="2">
    <location>
        <begin position="820"/>
        <end position="900"/>
    </location>
</feature>
<keyword evidence="3" id="KW-0472">Membrane</keyword>
<feature type="compositionally biased region" description="Low complexity" evidence="2">
    <location>
        <begin position="913"/>
        <end position="938"/>
    </location>
</feature>
<evidence type="ECO:0000256" key="3">
    <source>
        <dbReference type="SAM" id="Phobius"/>
    </source>
</evidence>
<evidence type="ECO:0000313" key="6">
    <source>
        <dbReference type="Proteomes" id="UP000006039"/>
    </source>
</evidence>
<evidence type="ECO:0000313" key="4">
    <source>
        <dbReference type="EMBL" id="EJT74492.1"/>
    </source>
</evidence>
<protein>
    <submittedName>
        <fullName evidence="4 5">Uncharacterized protein</fullName>
    </submittedName>
</protein>
<reference evidence="5" key="5">
    <citation type="submission" date="2018-04" db="UniProtKB">
        <authorList>
            <consortium name="EnsemblFungi"/>
        </authorList>
    </citation>
    <scope>IDENTIFICATION</scope>
    <source>
        <strain evidence="5">R3-111a-1</strain>
    </source>
</reference>
<feature type="region of interest" description="Disordered" evidence="2">
    <location>
        <begin position="912"/>
        <end position="944"/>
    </location>
</feature>
<organism evidence="4">
    <name type="scientific">Gaeumannomyces tritici (strain R3-111a-1)</name>
    <name type="common">Wheat and barley take-all root rot fungus</name>
    <name type="synonym">Gaeumannomyces graminis var. tritici</name>
    <dbReference type="NCBI Taxonomy" id="644352"/>
    <lineage>
        <taxon>Eukaryota</taxon>
        <taxon>Fungi</taxon>
        <taxon>Dikarya</taxon>
        <taxon>Ascomycota</taxon>
        <taxon>Pezizomycotina</taxon>
        <taxon>Sordariomycetes</taxon>
        <taxon>Sordariomycetidae</taxon>
        <taxon>Magnaporthales</taxon>
        <taxon>Magnaporthaceae</taxon>
        <taxon>Gaeumannomyces</taxon>
    </lineage>
</organism>
<proteinExistence type="predicted"/>
<dbReference type="OrthoDB" id="10658797at2759"/>
<keyword evidence="6" id="KW-1185">Reference proteome</keyword>
<accession>J3P496</accession>
<keyword evidence="3" id="KW-1133">Transmembrane helix</keyword>
<dbReference type="AlphaFoldDB" id="J3P496"/>
<reference evidence="6" key="1">
    <citation type="submission" date="2010-07" db="EMBL/GenBank/DDBJ databases">
        <title>The genome sequence of Gaeumannomyces graminis var. tritici strain R3-111a-1.</title>
        <authorList>
            <consortium name="The Broad Institute Genome Sequencing Platform"/>
            <person name="Ma L.-J."/>
            <person name="Dead R."/>
            <person name="Young S."/>
            <person name="Zeng Q."/>
            <person name="Koehrsen M."/>
            <person name="Alvarado L."/>
            <person name="Berlin A."/>
            <person name="Chapman S.B."/>
            <person name="Chen Z."/>
            <person name="Freedman E."/>
            <person name="Gellesch M."/>
            <person name="Goldberg J."/>
            <person name="Griggs A."/>
            <person name="Gujja S."/>
            <person name="Heilman E.R."/>
            <person name="Heiman D."/>
            <person name="Hepburn T."/>
            <person name="Howarth C."/>
            <person name="Jen D."/>
            <person name="Larson L."/>
            <person name="Mehta T."/>
            <person name="Neiman D."/>
            <person name="Pearson M."/>
            <person name="Roberts A."/>
            <person name="Saif S."/>
            <person name="Shea T."/>
            <person name="Shenoy N."/>
            <person name="Sisk P."/>
            <person name="Stolte C."/>
            <person name="Sykes S."/>
            <person name="Walk T."/>
            <person name="White J."/>
            <person name="Yandava C."/>
            <person name="Haas B."/>
            <person name="Nusbaum C."/>
            <person name="Birren B."/>
        </authorList>
    </citation>
    <scope>NUCLEOTIDE SEQUENCE [LARGE SCALE GENOMIC DNA]</scope>
    <source>
        <strain evidence="6">R3-111a-1</strain>
    </source>
</reference>
<dbReference type="RefSeq" id="XP_009224436.1">
    <property type="nucleotide sequence ID" value="XM_009226172.1"/>
</dbReference>
<gene>
    <name evidence="5" type="primary">20348790</name>
    <name evidence="4" type="ORF">GGTG_08332</name>
</gene>
<reference evidence="4" key="3">
    <citation type="submission" date="2010-09" db="EMBL/GenBank/DDBJ databases">
        <title>Annotation of Gaeumannomyces graminis var. tritici R3-111a-1.</title>
        <authorList>
            <consortium name="The Broad Institute Genome Sequencing Platform"/>
            <person name="Ma L.-J."/>
            <person name="Dead R."/>
            <person name="Young S.K."/>
            <person name="Zeng Q."/>
            <person name="Gargeya S."/>
            <person name="Fitzgerald M."/>
            <person name="Haas B."/>
            <person name="Abouelleil A."/>
            <person name="Alvarado L."/>
            <person name="Arachchi H.M."/>
            <person name="Berlin A."/>
            <person name="Brown A."/>
            <person name="Chapman S.B."/>
            <person name="Chen Z."/>
            <person name="Dunbar C."/>
            <person name="Freedman E."/>
            <person name="Gearin G."/>
            <person name="Gellesch M."/>
            <person name="Goldberg J."/>
            <person name="Griggs A."/>
            <person name="Gujja S."/>
            <person name="Heiman D."/>
            <person name="Howarth C."/>
            <person name="Larson L."/>
            <person name="Lui A."/>
            <person name="MacDonald P.J.P."/>
            <person name="Mehta T."/>
            <person name="Montmayeur A."/>
            <person name="Murphy C."/>
            <person name="Neiman D."/>
            <person name="Pearson M."/>
            <person name="Priest M."/>
            <person name="Roberts A."/>
            <person name="Saif S."/>
            <person name="Shea T."/>
            <person name="Shenoy N."/>
            <person name="Sisk P."/>
            <person name="Stolte C."/>
            <person name="Sykes S."/>
            <person name="Yandava C."/>
            <person name="Wortman J."/>
            <person name="Nusbaum C."/>
            <person name="Birren B."/>
        </authorList>
    </citation>
    <scope>NUCLEOTIDE SEQUENCE</scope>
    <source>
        <strain evidence="4">R3-111a-1</strain>
    </source>
</reference>
<evidence type="ECO:0000313" key="5">
    <source>
        <dbReference type="EnsemblFungi" id="EJT74492"/>
    </source>
</evidence>
<dbReference type="EMBL" id="GL385398">
    <property type="protein sequence ID" value="EJT74492.1"/>
    <property type="molecule type" value="Genomic_DNA"/>
</dbReference>
<feature type="coiled-coil region" evidence="1">
    <location>
        <begin position="419"/>
        <end position="495"/>
    </location>
</feature>
<feature type="transmembrane region" description="Helical" evidence="3">
    <location>
        <begin position="75"/>
        <end position="96"/>
    </location>
</feature>
<dbReference type="Proteomes" id="UP000006039">
    <property type="component" value="Unassembled WGS sequence"/>
</dbReference>
<keyword evidence="3" id="KW-0812">Transmembrane</keyword>
<feature type="compositionally biased region" description="Polar residues" evidence="2">
    <location>
        <begin position="572"/>
        <end position="582"/>
    </location>
</feature>
<feature type="compositionally biased region" description="Pro residues" evidence="2">
    <location>
        <begin position="874"/>
        <end position="889"/>
    </location>
</feature>
<keyword evidence="1" id="KW-0175">Coiled coil</keyword>
<feature type="region of interest" description="Disordered" evidence="2">
    <location>
        <begin position="759"/>
        <end position="780"/>
    </location>
</feature>
<evidence type="ECO:0000256" key="2">
    <source>
        <dbReference type="SAM" id="MobiDB-lite"/>
    </source>
</evidence>
<dbReference type="EnsemblFungi" id="EJT74492">
    <property type="protein sequence ID" value="EJT74492"/>
    <property type="gene ID" value="GGTG_08332"/>
</dbReference>
<dbReference type="VEuPathDB" id="FungiDB:GGTG_08332"/>
<feature type="region of interest" description="Disordered" evidence="2">
    <location>
        <begin position="554"/>
        <end position="588"/>
    </location>
</feature>
<sequence>MFFSTAELTAFSGSILDRVEFLLSILLVGALCLTSLFLSWACQNPGQAKKLVLPVLPAMPAWAPTRQSVIISAQLVALVLSMPLFVGLALVVWTFVGVRQFCRSGGSLAASVYAMRTVDLAKRAGLDTRLADLIAKRNGLVDAINVTCLLKRRELLEDIASFQSGIWYALRGETCLQQFLDQAEWLKRIDVPRVTLVQATRRLAIPPGRFAAFLYRYDYECAILEHKIGRMQEITDGLSQQLRDYQEKLSKGHAGLEGERLALRKVVAELKKWNRLTKEAGIRLSDPSGTRASRSDLKVRFPVWERKLTAVDLGPSSRKVGKLVDVGASVPIDMPVAPVLPSGCTPAVASSTELVSTVDDTMQMSLDSSPAVGQEQPPTQQQQQVLPVQATLPATPALPAPPVQLALPSAPMPQAQPVFSSMVAQLRLATENRKKLEAEHRSRVQFEARLEATRRSYQQAQHERDMAAQRQHELAVQARLKLDRENRQKREMDAQAEQEIPALTELLSSIRIEDPVVAALPLAASPVVVAAAPCCEIDMVVDDEVEAVPTPVVSEPEAMEVAQPDEDASSAAPITNLSSTATAPGPSVEQMSFDELPLLPEEDDEDYLNQDVPVTAGPSSSKLPVIEPVASSSTAKHTVPAVPAPLYVDYGNVQFDLSVPCQGQAPPPSAVGSTFGAGGLGFSGAFLASAGPSVPTASVVVPSAKGKEVVRAPAAEKVEPMSPPAPALVIDDQFLCPRLLNDDDIKEMDDMLEEAIREMDEQKAGGESSSSSAQVPVTPAPKVSTPAVSFAATVDAQDQAVWESLADIGMDQEVAASAPAVAPRAPVQMPKAVPGSVKTPKKSSIPPPGQRPILVPRRRNAVAAAAPPAAQPQVSPPAAPQVRPAPPPAQQQSRAAPLPVGQRPILVPRRRNAVAAVAPPAAQQQEPPQQALQQAPLATASNDEPRERLEAHEMAALRVKTSRAVSKLARSMLAEAFEHHLKASNECTADELRAARNNIRDSLDEIMSSFQPAVAGTYECSDCDAIMAKWVHQHLFSSGRVAEAERKLIDSMKKGANGAPGKFRRRYLRFAGWAGC</sequence>
<name>J3P496_GAET3</name>
<reference evidence="5" key="4">
    <citation type="journal article" date="2015" name="G3 (Bethesda)">
        <title>Genome sequences of three phytopathogenic species of the Magnaporthaceae family of fungi.</title>
        <authorList>
            <person name="Okagaki L.H."/>
            <person name="Nunes C.C."/>
            <person name="Sailsbery J."/>
            <person name="Clay B."/>
            <person name="Brown D."/>
            <person name="John T."/>
            <person name="Oh Y."/>
            <person name="Young N."/>
            <person name="Fitzgerald M."/>
            <person name="Haas B.J."/>
            <person name="Zeng Q."/>
            <person name="Young S."/>
            <person name="Adiconis X."/>
            <person name="Fan L."/>
            <person name="Levin J.Z."/>
            <person name="Mitchell T.K."/>
            <person name="Okubara P.A."/>
            <person name="Farman M.L."/>
            <person name="Kohn L.M."/>
            <person name="Birren B."/>
            <person name="Ma L.-J."/>
            <person name="Dean R.A."/>
        </authorList>
    </citation>
    <scope>NUCLEOTIDE SEQUENCE</scope>
    <source>
        <strain evidence="5">R3-111a-1</strain>
    </source>
</reference>
<reference evidence="4" key="2">
    <citation type="submission" date="2010-07" db="EMBL/GenBank/DDBJ databases">
        <authorList>
            <consortium name="The Broad Institute Genome Sequencing Platform"/>
            <consortium name="Broad Institute Genome Sequencing Center for Infectious Disease"/>
            <person name="Ma L.-J."/>
            <person name="Dead R."/>
            <person name="Young S."/>
            <person name="Zeng Q."/>
            <person name="Koehrsen M."/>
            <person name="Alvarado L."/>
            <person name="Berlin A."/>
            <person name="Chapman S.B."/>
            <person name="Chen Z."/>
            <person name="Freedman E."/>
            <person name="Gellesch M."/>
            <person name="Goldberg J."/>
            <person name="Griggs A."/>
            <person name="Gujja S."/>
            <person name="Heilman E.R."/>
            <person name="Heiman D."/>
            <person name="Hepburn T."/>
            <person name="Howarth C."/>
            <person name="Jen D."/>
            <person name="Larson L."/>
            <person name="Mehta T."/>
            <person name="Neiman D."/>
            <person name="Pearson M."/>
            <person name="Roberts A."/>
            <person name="Saif S."/>
            <person name="Shea T."/>
            <person name="Shenoy N."/>
            <person name="Sisk P."/>
            <person name="Stolte C."/>
            <person name="Sykes S."/>
            <person name="Walk T."/>
            <person name="White J."/>
            <person name="Yandava C."/>
            <person name="Haas B."/>
            <person name="Nusbaum C."/>
            <person name="Birren B."/>
        </authorList>
    </citation>
    <scope>NUCLEOTIDE SEQUENCE</scope>
    <source>
        <strain evidence="4">R3-111a-1</strain>
    </source>
</reference>
<feature type="compositionally biased region" description="Low complexity" evidence="2">
    <location>
        <begin position="861"/>
        <end position="873"/>
    </location>
</feature>
<dbReference type="HOGENOM" id="CLU_286834_0_0_1"/>
<feature type="transmembrane region" description="Helical" evidence="3">
    <location>
        <begin position="21"/>
        <end position="41"/>
    </location>
</feature>